<gene>
    <name evidence="1" type="ORF">FV139_03330</name>
</gene>
<reference evidence="1 2" key="1">
    <citation type="submission" date="2019-08" db="EMBL/GenBank/DDBJ databases">
        <title>Parahaliea maris sp. nov., isolated from the surface seawater.</title>
        <authorList>
            <person name="Liu Y."/>
        </authorList>
    </citation>
    <scope>NUCLEOTIDE SEQUENCE [LARGE SCALE GENOMIC DNA]</scope>
    <source>
        <strain evidence="1 2">HSLHS9</strain>
    </source>
</reference>
<dbReference type="InterPro" id="IPR053249">
    <property type="entry name" value="LFS"/>
</dbReference>
<evidence type="ECO:0000313" key="2">
    <source>
        <dbReference type="Proteomes" id="UP000321039"/>
    </source>
</evidence>
<dbReference type="Gene3D" id="3.30.530.20">
    <property type="match status" value="1"/>
</dbReference>
<dbReference type="AlphaFoldDB" id="A0A5C9A901"/>
<accession>A0A5C9A901</accession>
<dbReference type="CDD" id="cd07821">
    <property type="entry name" value="PYR_PYL_RCAR_like"/>
    <property type="match status" value="1"/>
</dbReference>
<dbReference type="Proteomes" id="UP000321039">
    <property type="component" value="Unassembled WGS sequence"/>
</dbReference>
<dbReference type="InterPro" id="IPR019587">
    <property type="entry name" value="Polyketide_cyclase/dehydratase"/>
</dbReference>
<dbReference type="InterPro" id="IPR023393">
    <property type="entry name" value="START-like_dom_sf"/>
</dbReference>
<organism evidence="1 2">
    <name type="scientific">Parahaliea maris</name>
    <dbReference type="NCBI Taxonomy" id="2716870"/>
    <lineage>
        <taxon>Bacteria</taxon>
        <taxon>Pseudomonadati</taxon>
        <taxon>Pseudomonadota</taxon>
        <taxon>Gammaproteobacteria</taxon>
        <taxon>Cellvibrionales</taxon>
        <taxon>Halieaceae</taxon>
        <taxon>Parahaliea</taxon>
    </lineage>
</organism>
<dbReference type="RefSeq" id="WP_148066796.1">
    <property type="nucleotide sequence ID" value="NZ_VRZA01000001.1"/>
</dbReference>
<dbReference type="PANTHER" id="PTHR33789">
    <property type="entry name" value="LACHRYMATORY-FACTOR SYNTHASE"/>
    <property type="match status" value="1"/>
</dbReference>
<dbReference type="SUPFAM" id="SSF55961">
    <property type="entry name" value="Bet v1-like"/>
    <property type="match status" value="1"/>
</dbReference>
<dbReference type="PANTHER" id="PTHR33789:SF5">
    <property type="entry name" value="BET V I_MAJOR LATEX PROTEIN DOMAIN-CONTAINING PROTEIN"/>
    <property type="match status" value="1"/>
</dbReference>
<evidence type="ECO:0000313" key="1">
    <source>
        <dbReference type="EMBL" id="TXS96524.1"/>
    </source>
</evidence>
<dbReference type="Pfam" id="PF10604">
    <property type="entry name" value="Polyketide_cyc2"/>
    <property type="match status" value="1"/>
</dbReference>
<dbReference type="EMBL" id="VRZA01000001">
    <property type="protein sequence ID" value="TXS96524.1"/>
    <property type="molecule type" value="Genomic_DNA"/>
</dbReference>
<protein>
    <submittedName>
        <fullName evidence="1">SRPBCC family protein</fullName>
    </submittedName>
</protein>
<keyword evidence="2" id="KW-1185">Reference proteome</keyword>
<sequence length="166" mass="18232">MSPSSAPRLINHNHNHNQEGHTIYAFTVEKTLEAPLEQVWAVVADFGNLDWFDGAERVEQVGEGVGQVRRVFMPGAEQPVEEKLLALDSDRHSIEYEVLEGAVNVMQGYRVVASLEDAGEGKTRARWEAGFTGITIEGLEPETMIAAMTDMYGGMLDAIAAEANTR</sequence>
<comment type="caution">
    <text evidence="1">The sequence shown here is derived from an EMBL/GenBank/DDBJ whole genome shotgun (WGS) entry which is preliminary data.</text>
</comment>
<name>A0A5C9A901_9GAMM</name>
<proteinExistence type="predicted"/>